<keyword evidence="1 2" id="KW-0533">Nickel</keyword>
<dbReference type="PANTHER" id="PTHR36566:SF1">
    <property type="entry name" value="PYRIDINIUM-3,5-BISTHIOCARBOXYLIC ACID MONONUCLEOTIDE NICKEL INSERTION PROTEIN"/>
    <property type="match status" value="1"/>
</dbReference>
<dbReference type="Proteomes" id="UP000248555">
    <property type="component" value="Unassembled WGS sequence"/>
</dbReference>
<protein>
    <recommendedName>
        <fullName evidence="2">Pyridinium-3,5-bisthiocarboxylic acid mononucleotide nickel insertion protein</fullName>
        <shortName evidence="2">P2TMN nickel insertion protein</shortName>
        <ecNumber evidence="2">4.99.1.12</ecNumber>
    </recommendedName>
    <alternativeName>
        <fullName evidence="2">Nickel-pincer cofactor biosynthesis protein LarC</fullName>
    </alternativeName>
</protein>
<dbReference type="EMBL" id="QLMH01000028">
    <property type="protein sequence ID" value="RAK14941.1"/>
    <property type="molecule type" value="Genomic_DNA"/>
</dbReference>
<evidence type="ECO:0000256" key="1">
    <source>
        <dbReference type="ARBA" id="ARBA00022596"/>
    </source>
</evidence>
<comment type="function">
    <text evidence="2">Involved in the biosynthesis of a nickel-pincer cofactor ((SCS)Ni(II) pincer complex). Binds Ni(2+), and functions in nickel delivery to pyridinium-3,5-bisthiocarboxylic acid mononucleotide (P2TMN), to form the mature cofactor. Is thus probably required for the activation of nickel-pincer cofactor-dependent enzymes.</text>
</comment>
<keyword evidence="2" id="KW-0456">Lyase</keyword>
<sequence>MKVLYLDCFSGISGDMMVGALVDAGVSMERIETELKKLPFSGYKLQWSKVVKKGIYATKMDVILDDNFEHEHEVHSHHHDSLNSSTTHSHRHYAHIVEMINQSELHPEVKKRSQQIFHSIAAAESKIHHIPVEKVHFHEVGAIDSIVDIVATAVALEELKIDRIISSPVPVGSGYIHCAHGTYPVPSPATLEILRNVPIKTSNLPFELTTPTGAGIVKSQVASFGPIPAMTISSVGYGAGTRDLPNQPNVLRVVVGEMVNHLLECEPLLPLQQQEVIYILECHVDDMSGEVLGYVMEGLFQMGAVDVFYTPIFMKKNRPGVLLTVLASANSVEECEQFILMETTTLGVRKNVCTRSILGRKSVSVSTPYGNIRLKQAIQNGKIIRQVPEYEDVKKAATDYKVPFLEAYVAAMEIARERSKGEES</sequence>
<evidence type="ECO:0000313" key="4">
    <source>
        <dbReference type="Proteomes" id="UP000248555"/>
    </source>
</evidence>
<dbReference type="GO" id="GO:0016829">
    <property type="term" value="F:lyase activity"/>
    <property type="evidence" value="ECO:0007669"/>
    <property type="project" value="UniProtKB-UniRule"/>
</dbReference>
<comment type="similarity">
    <text evidence="2">Belongs to the LarC family.</text>
</comment>
<proteinExistence type="inferred from homology"/>
<evidence type="ECO:0000256" key="2">
    <source>
        <dbReference type="HAMAP-Rule" id="MF_01074"/>
    </source>
</evidence>
<dbReference type="HAMAP" id="MF_01074">
    <property type="entry name" value="LarC"/>
    <property type="match status" value="1"/>
</dbReference>
<gene>
    <name evidence="2" type="primary">larC</name>
    <name evidence="3" type="ORF">B0I26_12814</name>
</gene>
<dbReference type="PANTHER" id="PTHR36566">
    <property type="entry name" value="NICKEL INSERTION PROTEIN-RELATED"/>
    <property type="match status" value="1"/>
</dbReference>
<dbReference type="GO" id="GO:0051604">
    <property type="term" value="P:protein maturation"/>
    <property type="evidence" value="ECO:0007669"/>
    <property type="project" value="UniProtKB-UniRule"/>
</dbReference>
<accession>A0A327Y3I6</accession>
<evidence type="ECO:0000313" key="3">
    <source>
        <dbReference type="EMBL" id="RAK14941.1"/>
    </source>
</evidence>
<dbReference type="Pfam" id="PF01969">
    <property type="entry name" value="Ni_insertion"/>
    <property type="match status" value="1"/>
</dbReference>
<dbReference type="OrthoDB" id="9765625at2"/>
<dbReference type="NCBIfam" id="TIGR00299">
    <property type="entry name" value="nickel pincer cofactor biosynthesis protein LarC"/>
    <property type="match status" value="1"/>
</dbReference>
<dbReference type="AlphaFoldDB" id="A0A327Y3I6"/>
<comment type="catalytic activity">
    <reaction evidence="2">
        <text>Ni(II)-pyridinium-3,5-bisthiocarboxylate mononucleotide = pyridinium-3,5-bisthiocarboxylate mononucleotide + Ni(2+)</text>
        <dbReference type="Rhea" id="RHEA:54784"/>
        <dbReference type="ChEBI" id="CHEBI:49786"/>
        <dbReference type="ChEBI" id="CHEBI:137372"/>
        <dbReference type="ChEBI" id="CHEBI:137373"/>
        <dbReference type="EC" id="4.99.1.12"/>
    </reaction>
</comment>
<comment type="caution">
    <text evidence="3">The sequence shown here is derived from an EMBL/GenBank/DDBJ whole genome shotgun (WGS) entry which is preliminary data.</text>
</comment>
<name>A0A327Y3I6_9BACL</name>
<reference evidence="3 4" key="1">
    <citation type="submission" date="2018-06" db="EMBL/GenBank/DDBJ databases">
        <title>Genomic Encyclopedia of Type Strains, Phase III (KMG-III): the genomes of soil and plant-associated and newly described type strains.</title>
        <authorList>
            <person name="Whitman W."/>
        </authorList>
    </citation>
    <scope>NUCLEOTIDE SEQUENCE [LARGE SCALE GENOMIC DNA]</scope>
    <source>
        <strain evidence="3 4">CGMCC 1.8979</strain>
    </source>
</reference>
<dbReference type="InterPro" id="IPR002822">
    <property type="entry name" value="Ni_insertion"/>
</dbReference>
<dbReference type="GO" id="GO:0016151">
    <property type="term" value="F:nickel cation binding"/>
    <property type="evidence" value="ECO:0007669"/>
    <property type="project" value="UniProtKB-UniRule"/>
</dbReference>
<organism evidence="3 4">
    <name type="scientific">Paranoxybacillus vitaminiphilus</name>
    <dbReference type="NCBI Taxonomy" id="581036"/>
    <lineage>
        <taxon>Bacteria</taxon>
        <taxon>Bacillati</taxon>
        <taxon>Bacillota</taxon>
        <taxon>Bacilli</taxon>
        <taxon>Bacillales</taxon>
        <taxon>Anoxybacillaceae</taxon>
        <taxon>Paranoxybacillus</taxon>
    </lineage>
</organism>
<dbReference type="RefSeq" id="WP_111646580.1">
    <property type="nucleotide sequence ID" value="NZ_QLMH01000028.1"/>
</dbReference>
<keyword evidence="4" id="KW-1185">Reference proteome</keyword>
<dbReference type="EC" id="4.99.1.12" evidence="2"/>
<dbReference type="Gene3D" id="3.30.70.1380">
    <property type="entry name" value="Transcriptional regulatory protein pf0864 domain like"/>
    <property type="match status" value="1"/>
</dbReference>